<feature type="region of interest" description="Disordered" evidence="1">
    <location>
        <begin position="1"/>
        <end position="46"/>
    </location>
</feature>
<evidence type="ECO:0000313" key="3">
    <source>
        <dbReference type="Proteomes" id="UP000800097"/>
    </source>
</evidence>
<evidence type="ECO:0000256" key="1">
    <source>
        <dbReference type="SAM" id="MobiDB-lite"/>
    </source>
</evidence>
<dbReference type="EMBL" id="ML986535">
    <property type="protein sequence ID" value="KAF2271685.1"/>
    <property type="molecule type" value="Genomic_DNA"/>
</dbReference>
<dbReference type="RefSeq" id="XP_033649224.1">
    <property type="nucleotide sequence ID" value="XM_033802852.1"/>
</dbReference>
<reference evidence="2" key="1">
    <citation type="journal article" date="2020" name="Stud. Mycol.">
        <title>101 Dothideomycetes genomes: a test case for predicting lifestyles and emergence of pathogens.</title>
        <authorList>
            <person name="Haridas S."/>
            <person name="Albert R."/>
            <person name="Binder M."/>
            <person name="Bloem J."/>
            <person name="Labutti K."/>
            <person name="Salamov A."/>
            <person name="Andreopoulos B."/>
            <person name="Baker S."/>
            <person name="Barry K."/>
            <person name="Bills G."/>
            <person name="Bluhm B."/>
            <person name="Cannon C."/>
            <person name="Castanera R."/>
            <person name="Culley D."/>
            <person name="Daum C."/>
            <person name="Ezra D."/>
            <person name="Gonzalez J."/>
            <person name="Henrissat B."/>
            <person name="Kuo A."/>
            <person name="Liang C."/>
            <person name="Lipzen A."/>
            <person name="Lutzoni F."/>
            <person name="Magnuson J."/>
            <person name="Mondo S."/>
            <person name="Nolan M."/>
            <person name="Ohm R."/>
            <person name="Pangilinan J."/>
            <person name="Park H.-J."/>
            <person name="Ramirez L."/>
            <person name="Alfaro M."/>
            <person name="Sun H."/>
            <person name="Tritt A."/>
            <person name="Yoshinaga Y."/>
            <person name="Zwiers L.-H."/>
            <person name="Turgeon B."/>
            <person name="Goodwin S."/>
            <person name="Spatafora J."/>
            <person name="Crous P."/>
            <person name="Grigoriev I."/>
        </authorList>
    </citation>
    <scope>NUCLEOTIDE SEQUENCE</scope>
    <source>
        <strain evidence="2">CBS 379.55</strain>
    </source>
</reference>
<feature type="compositionally biased region" description="Polar residues" evidence="1">
    <location>
        <begin position="175"/>
        <end position="184"/>
    </location>
</feature>
<sequence length="226" mass="24728">MYTSRPTSTTPPPVEFPSHARHLRHPQSRPLPPLPEPCYDDGNDDDDLEEEILEDLIPAPLFSSGRARTPNRIHEAILELERSHPHIHTRSRSSTTASIHYPSSSSRPSSRLSVRSTTPSISSPSPSPSPSPALCFRCSTPTVPVPPAPRGPRLHRSHSHATAPTPSCWAAPTSPALNRASTPEPSDPGGRPLLRRMSTPKRSSLRSLWKKESDGSLSGGYDERTR</sequence>
<organism evidence="2 3">
    <name type="scientific">Westerdykella ornata</name>
    <dbReference type="NCBI Taxonomy" id="318751"/>
    <lineage>
        <taxon>Eukaryota</taxon>
        <taxon>Fungi</taxon>
        <taxon>Dikarya</taxon>
        <taxon>Ascomycota</taxon>
        <taxon>Pezizomycotina</taxon>
        <taxon>Dothideomycetes</taxon>
        <taxon>Pleosporomycetidae</taxon>
        <taxon>Pleosporales</taxon>
        <taxon>Sporormiaceae</taxon>
        <taxon>Westerdykella</taxon>
    </lineage>
</organism>
<protein>
    <submittedName>
        <fullName evidence="2">Uncharacterized protein</fullName>
    </submittedName>
</protein>
<feature type="compositionally biased region" description="Low complexity" evidence="1">
    <location>
        <begin position="102"/>
        <end position="124"/>
    </location>
</feature>
<dbReference type="GeneID" id="54556027"/>
<feature type="region of interest" description="Disordered" evidence="1">
    <location>
        <begin position="79"/>
        <end position="226"/>
    </location>
</feature>
<dbReference type="Proteomes" id="UP000800097">
    <property type="component" value="Unassembled WGS sequence"/>
</dbReference>
<accession>A0A6A6J5H3</accession>
<evidence type="ECO:0000313" key="2">
    <source>
        <dbReference type="EMBL" id="KAF2271685.1"/>
    </source>
</evidence>
<keyword evidence="3" id="KW-1185">Reference proteome</keyword>
<gene>
    <name evidence="2" type="ORF">EI97DRAFT_504825</name>
</gene>
<proteinExistence type="predicted"/>
<name>A0A6A6J5H3_WESOR</name>
<dbReference type="AlphaFoldDB" id="A0A6A6J5H3"/>